<feature type="compositionally biased region" description="Basic and acidic residues" evidence="8">
    <location>
        <begin position="1"/>
        <end position="11"/>
    </location>
</feature>
<keyword evidence="3" id="KW-0813">Transport</keyword>
<keyword evidence="5 9" id="KW-1133">Transmembrane helix</keyword>
<evidence type="ECO:0000313" key="12">
    <source>
        <dbReference type="Proteomes" id="UP000663854"/>
    </source>
</evidence>
<evidence type="ECO:0000256" key="6">
    <source>
        <dbReference type="ARBA" id="ARBA00023136"/>
    </source>
</evidence>
<comment type="similarity">
    <text evidence="2">Belongs to the nucleotide-sugar transporter family. SLC35B subfamily.</text>
</comment>
<dbReference type="GO" id="GO:0000139">
    <property type="term" value="C:Golgi membrane"/>
    <property type="evidence" value="ECO:0007669"/>
    <property type="project" value="TreeGrafter"/>
</dbReference>
<dbReference type="Proteomes" id="UP000663854">
    <property type="component" value="Unassembled WGS sequence"/>
</dbReference>
<comment type="caution">
    <text evidence="10">The sequence shown here is derived from an EMBL/GenBank/DDBJ whole genome shotgun (WGS) entry which is preliminary data.</text>
</comment>
<evidence type="ECO:0000313" key="13">
    <source>
        <dbReference type="Proteomes" id="UP000663870"/>
    </source>
</evidence>
<evidence type="ECO:0000256" key="9">
    <source>
        <dbReference type="SAM" id="Phobius"/>
    </source>
</evidence>
<evidence type="ECO:0000256" key="5">
    <source>
        <dbReference type="ARBA" id="ARBA00022989"/>
    </source>
</evidence>
<organism evidence="10 12">
    <name type="scientific">Rotaria sordida</name>
    <dbReference type="NCBI Taxonomy" id="392033"/>
    <lineage>
        <taxon>Eukaryota</taxon>
        <taxon>Metazoa</taxon>
        <taxon>Spiralia</taxon>
        <taxon>Gnathifera</taxon>
        <taxon>Rotifera</taxon>
        <taxon>Eurotatoria</taxon>
        <taxon>Bdelloidea</taxon>
        <taxon>Philodinida</taxon>
        <taxon>Philodinidae</taxon>
        <taxon>Rotaria</taxon>
    </lineage>
</organism>
<dbReference type="EMBL" id="CAJNOH010000552">
    <property type="protein sequence ID" value="CAF1072731.1"/>
    <property type="molecule type" value="Genomic_DNA"/>
</dbReference>
<evidence type="ECO:0000256" key="7">
    <source>
        <dbReference type="ARBA" id="ARBA00039669"/>
    </source>
</evidence>
<evidence type="ECO:0000256" key="3">
    <source>
        <dbReference type="ARBA" id="ARBA00022448"/>
    </source>
</evidence>
<dbReference type="GO" id="GO:0046964">
    <property type="term" value="F:3'-phosphoadenosine 5'-phosphosulfate transmembrane transporter activity"/>
    <property type="evidence" value="ECO:0007669"/>
    <property type="project" value="TreeGrafter"/>
</dbReference>
<protein>
    <recommendedName>
        <fullName evidence="7">Adenosine 3'-phospho 5'-phosphosulfate transporter 2</fullName>
    </recommendedName>
</protein>
<dbReference type="Pfam" id="PF08449">
    <property type="entry name" value="UAA"/>
    <property type="match status" value="1"/>
</dbReference>
<dbReference type="EMBL" id="CAJNOL010001816">
    <property type="protein sequence ID" value="CAF1423362.1"/>
    <property type="molecule type" value="Genomic_DNA"/>
</dbReference>
<evidence type="ECO:0000313" key="11">
    <source>
        <dbReference type="EMBL" id="CAF1423362.1"/>
    </source>
</evidence>
<feature type="transmembrane region" description="Helical" evidence="9">
    <location>
        <begin position="242"/>
        <end position="262"/>
    </location>
</feature>
<evidence type="ECO:0000256" key="4">
    <source>
        <dbReference type="ARBA" id="ARBA00022692"/>
    </source>
</evidence>
<dbReference type="GO" id="GO:0005789">
    <property type="term" value="C:endoplasmic reticulum membrane"/>
    <property type="evidence" value="ECO:0007669"/>
    <property type="project" value="TreeGrafter"/>
</dbReference>
<evidence type="ECO:0000313" key="10">
    <source>
        <dbReference type="EMBL" id="CAF1072731.1"/>
    </source>
</evidence>
<feature type="transmembrane region" description="Helical" evidence="9">
    <location>
        <begin position="63"/>
        <end position="84"/>
    </location>
</feature>
<dbReference type="InterPro" id="IPR013657">
    <property type="entry name" value="SCL35B1-4/HUT1"/>
</dbReference>
<comment type="subcellular location">
    <subcellularLocation>
        <location evidence="1">Membrane</location>
        <topology evidence="1">Multi-pass membrane protein</topology>
    </subcellularLocation>
</comment>
<keyword evidence="13" id="KW-1185">Reference proteome</keyword>
<reference evidence="10" key="1">
    <citation type="submission" date="2021-02" db="EMBL/GenBank/DDBJ databases">
        <authorList>
            <person name="Nowell W R."/>
        </authorList>
    </citation>
    <scope>NUCLEOTIDE SEQUENCE</scope>
</reference>
<feature type="transmembrane region" description="Helical" evidence="9">
    <location>
        <begin position="282"/>
        <end position="300"/>
    </location>
</feature>
<name>A0A814M0E9_9BILA</name>
<evidence type="ECO:0000256" key="2">
    <source>
        <dbReference type="ARBA" id="ARBA00010694"/>
    </source>
</evidence>
<evidence type="ECO:0000256" key="1">
    <source>
        <dbReference type="ARBA" id="ARBA00004141"/>
    </source>
</evidence>
<dbReference type="AlphaFoldDB" id="A0A814M0E9"/>
<keyword evidence="4 9" id="KW-0812">Transmembrane</keyword>
<feature type="transmembrane region" description="Helical" evidence="9">
    <location>
        <begin position="130"/>
        <end position="152"/>
    </location>
</feature>
<feature type="region of interest" description="Disordered" evidence="8">
    <location>
        <begin position="1"/>
        <end position="20"/>
    </location>
</feature>
<gene>
    <name evidence="11" type="ORF">JXQ802_LOCUS35994</name>
    <name evidence="10" type="ORF">PYM288_LOCUS18252</name>
</gene>
<proteinExistence type="inferred from homology"/>
<feature type="transmembrane region" description="Helical" evidence="9">
    <location>
        <begin position="96"/>
        <end position="118"/>
    </location>
</feature>
<accession>A0A814M0E9</accession>
<feature type="transmembrane region" description="Helical" evidence="9">
    <location>
        <begin position="335"/>
        <end position="354"/>
    </location>
</feature>
<feature type="transmembrane region" description="Helical" evidence="9">
    <location>
        <begin position="207"/>
        <end position="230"/>
    </location>
</feature>
<feature type="transmembrane region" description="Helical" evidence="9">
    <location>
        <begin position="183"/>
        <end position="201"/>
    </location>
</feature>
<dbReference type="Proteomes" id="UP000663870">
    <property type="component" value="Unassembled WGS sequence"/>
</dbReference>
<dbReference type="PANTHER" id="PTHR10778:SF8">
    <property type="entry name" value="ADENOSINE 3'-PHOSPHO 5'-PHOSPHOSULFATE TRANSPORTER 2"/>
    <property type="match status" value="1"/>
</dbReference>
<evidence type="ECO:0000256" key="8">
    <source>
        <dbReference type="SAM" id="MobiDB-lite"/>
    </source>
</evidence>
<keyword evidence="6 9" id="KW-0472">Membrane</keyword>
<feature type="transmembrane region" description="Helical" evidence="9">
    <location>
        <begin position="307"/>
        <end position="329"/>
    </location>
</feature>
<sequence length="377" mass="42663">MEINKLHHQESKSLSSHSSIEVTTTVNHSVDNNLITDEYQQETHSVSDTSPLQLHSLLPSHHAFRFISLSAQVFLYYLTCGYLLELLFTLEGFKYTSWFLACYQFFIYSILSFIQIGFTGLSQRKASYRSYLILAILTVGSMGLSIHSVGYLNYPTQLMFKCCKLIPVLIGGIIIQKKRFNRYDVAATFCMSIGLIFFTLADSKVGLNFNAYGVIIVCLALVADAIIGNYQEKVMKTYHVSNVELIFYSFTFGFLLILLGLLVTNNLFSSIAFWNKHPLSTYGYALILSIFGYLGIDVVLNLIKEYGALICVTVTTCRKAITIILSFTLFSKPFVIDYVWSGLIVVLGIYLNVYSRNQIAFNSKISSYTNRLLSLFR</sequence>
<dbReference type="PANTHER" id="PTHR10778">
    <property type="entry name" value="SOLUTE CARRIER FAMILY 35 MEMBER B"/>
    <property type="match status" value="1"/>
</dbReference>